<reference evidence="3" key="1">
    <citation type="submission" date="2022-11" db="UniProtKB">
        <authorList>
            <consortium name="WormBaseParasite"/>
        </authorList>
    </citation>
    <scope>IDENTIFICATION</scope>
</reference>
<protein>
    <submittedName>
        <fullName evidence="3">Uncharacterized protein</fullName>
    </submittedName>
</protein>
<evidence type="ECO:0000313" key="3">
    <source>
        <dbReference type="WBParaSite" id="PSAMB.scaffold1159size35116.g11388.t1"/>
    </source>
</evidence>
<dbReference type="WBParaSite" id="PSAMB.scaffold1159size35116.g11388.t1">
    <property type="protein sequence ID" value="PSAMB.scaffold1159size35116.g11388.t1"/>
    <property type="gene ID" value="PSAMB.scaffold1159size35116.g11388"/>
</dbReference>
<name>A0A914UQI7_9BILA</name>
<evidence type="ECO:0000313" key="2">
    <source>
        <dbReference type="Proteomes" id="UP000887566"/>
    </source>
</evidence>
<keyword evidence="2" id="KW-1185">Reference proteome</keyword>
<feature type="region of interest" description="Disordered" evidence="1">
    <location>
        <begin position="1"/>
        <end position="20"/>
    </location>
</feature>
<evidence type="ECO:0000256" key="1">
    <source>
        <dbReference type="SAM" id="MobiDB-lite"/>
    </source>
</evidence>
<accession>A0A914UQI7</accession>
<dbReference type="AlphaFoldDB" id="A0A914UQI7"/>
<organism evidence="2 3">
    <name type="scientific">Plectus sambesii</name>
    <dbReference type="NCBI Taxonomy" id="2011161"/>
    <lineage>
        <taxon>Eukaryota</taxon>
        <taxon>Metazoa</taxon>
        <taxon>Ecdysozoa</taxon>
        <taxon>Nematoda</taxon>
        <taxon>Chromadorea</taxon>
        <taxon>Plectida</taxon>
        <taxon>Plectina</taxon>
        <taxon>Plectoidea</taxon>
        <taxon>Plectidae</taxon>
        <taxon>Plectus</taxon>
    </lineage>
</organism>
<sequence>MVFFKQSDTPTAKSLTLPPPPSPEAILADLSDANDGDPIFALFRKESTVVPQSIAGLLLAFDGAMRSDGQRLLSDLAAVATELNAKLQQVDQK</sequence>
<dbReference type="Proteomes" id="UP000887566">
    <property type="component" value="Unplaced"/>
</dbReference>
<feature type="compositionally biased region" description="Polar residues" evidence="1">
    <location>
        <begin position="1"/>
        <end position="14"/>
    </location>
</feature>
<proteinExistence type="predicted"/>